<evidence type="ECO:0000256" key="1">
    <source>
        <dbReference type="SAM" id="MobiDB-lite"/>
    </source>
</evidence>
<evidence type="ECO:0000313" key="3">
    <source>
        <dbReference type="EMBL" id="CAH3193512.1"/>
    </source>
</evidence>
<comment type="caution">
    <text evidence="3">The sequence shown here is derived from an EMBL/GenBank/DDBJ whole genome shotgun (WGS) entry which is preliminary data.</text>
</comment>
<feature type="compositionally biased region" description="Polar residues" evidence="1">
    <location>
        <begin position="18"/>
        <end position="30"/>
    </location>
</feature>
<keyword evidence="4" id="KW-1185">Reference proteome</keyword>
<dbReference type="Gene3D" id="3.40.50.410">
    <property type="entry name" value="von Willebrand factor, type A domain"/>
    <property type="match status" value="1"/>
</dbReference>
<accession>A0ABN8SPH8</accession>
<dbReference type="PROSITE" id="PS50234">
    <property type="entry name" value="VWFA"/>
    <property type="match status" value="1"/>
</dbReference>
<feature type="domain" description="VWFA" evidence="2">
    <location>
        <begin position="90"/>
        <end position="261"/>
    </location>
</feature>
<name>A0ABN8SPH8_9CNID</name>
<dbReference type="InterPro" id="IPR036465">
    <property type="entry name" value="vWFA_dom_sf"/>
</dbReference>
<dbReference type="SUPFAM" id="SSF52540">
    <property type="entry name" value="P-loop containing nucleoside triphosphate hydrolases"/>
    <property type="match status" value="1"/>
</dbReference>
<feature type="compositionally biased region" description="Low complexity" evidence="1">
    <location>
        <begin position="32"/>
        <end position="51"/>
    </location>
</feature>
<protein>
    <recommendedName>
        <fullName evidence="2">VWFA domain-containing protein</fullName>
    </recommendedName>
</protein>
<sequence length="1487" mass="168614">MVLLHNLWMHFGAVCEPNTSTSGQGQSTPAETAGSSSSTGSNNSRRSFSGALSRPSTSQAATSDEDQTDHKRRRLDTIGDQANSDELDFKVVFALDFSKTVSTEDFQKEFRFSQDISICWKLPSESAKTALVVYGEGADTVPIDVHSMVISVPQQSDSEFRRMDLALIEAATHFSENPTQQKLIVLITAGKQLSGAEGSEDDQERLESISEALCSSKIKVIIVPVGWETDFKELGLIVKRPQSLFPLECFDDMTHVTAEKIATAIKATIDIEKFAKDRVYKFQDVPQEAGLWENISLCSDVMEGAWYLLYDNKKKPSRSETVKKFIRESIDSFHSTLVTESKICLSLAVFGNQGVGKSFFLNFLLNWGLPADQQVANGPLPSAEGGSQTPLPIYVKYGKRVKVLLHTEKKGVSPEIWFPEANLEKKTLEDVRDLLRRKFQELDQDGNSQDSNVKDEMRVELQGPFPVFHGLKNRTMTSSGQLELEVDVEFVDVPGYGAETGNDSISVELSKADVVLFFDSQGQLSGRPVSAEDIAAIFRKHDEFEFTRRPKLVHVVNDRRVPTSKSSGNIDLLLQKKEEDLSNAWDLFLECSAYEDERGKVPQLSGEAVLEKLRNESEVVYFNPAEHCSLFKKLKEVVKQHVEHVMIKQAVHPFLQKVHLAAKKLKSRIGRNLTTEKRKNKAIAIKEGGVICEIQPDENEASDLVTSFLTQTELPLDLGSDSLFRFLHDNFMCSDETSRFLSNLLRRSLETFTNRLIYTFRNAIWSTSQEAPSDLIEVVEILCESRVQQFFSNSASACLRDVVNKGKDRNPFSGRQKTAWSKANGEGKKDLLKKFLFILLKRTYEFLEKETGGRRQQKKSHFILTEQLKQDVKDLLAVRSLDVDACRPALLEILYKHLQKVIEFCHKTIREINPHPSLDIQKDISLPEKMVDKDENSIVPLQSGYEKIVKEVKDLLRKSTAKAAADAIRKLETKLNLGKGGLGLPDNVDHRLWAKVLINVLSDKDHFNIPLEDCFLVDHDVAEVENLLALARKHVSAYQTSGVTCRVVQEPSLSDDVIRLRKSAQEKYCLEVLLTPQMNAKLDAISKGFKDPSQSLAPIFIPTIRPGPTPEIIGNYFLEEDPWSKYSQTNERLEEEDQNMVGEEFRTQNGSSGLNIFLVVEPHHLETVQATIEGLRRPSMNNVNLMYVVLPQRGRGIGVTRAVIKSLAECFRFSLYWTIDDDIQFMYQFDGNSRRWYKCSITRGLLFGQRVFQTCLEKTFKYLNVDERHDVYDDATKGWEQWTKAIKRSANTLLINDSSFLEVQRNPSLLHSPFVEAANVCGGDPLKEKKIIDYERQFVSQCRKRLFEDTVNHIAGVSLAHESSRRYDYMSKYPKADYMCSEQRYQVVLHNAPALKGRNYVTDEVLFSDEEFQVNDESKRDSLYWGIRGSTKSFCHALKVSGVIGYQVIRIVHSHNKTLRKVFTRTPLILNIDEDDDENDDINMEDD</sequence>
<organism evidence="3 4">
    <name type="scientific">Porites evermanni</name>
    <dbReference type="NCBI Taxonomy" id="104178"/>
    <lineage>
        <taxon>Eukaryota</taxon>
        <taxon>Metazoa</taxon>
        <taxon>Cnidaria</taxon>
        <taxon>Anthozoa</taxon>
        <taxon>Hexacorallia</taxon>
        <taxon>Scleractinia</taxon>
        <taxon>Fungiina</taxon>
        <taxon>Poritidae</taxon>
        <taxon>Porites</taxon>
    </lineage>
</organism>
<gene>
    <name evidence="3" type="ORF">PEVE_00026010</name>
</gene>
<dbReference type="Gene3D" id="3.40.50.300">
    <property type="entry name" value="P-loop containing nucleotide triphosphate hydrolases"/>
    <property type="match status" value="1"/>
</dbReference>
<evidence type="ECO:0000313" key="4">
    <source>
        <dbReference type="Proteomes" id="UP001159427"/>
    </source>
</evidence>
<feature type="region of interest" description="Disordered" evidence="1">
    <location>
        <begin position="18"/>
        <end position="72"/>
    </location>
</feature>
<dbReference type="Proteomes" id="UP001159427">
    <property type="component" value="Unassembled WGS sequence"/>
</dbReference>
<dbReference type="EMBL" id="CALNXI010003506">
    <property type="protein sequence ID" value="CAH3193512.1"/>
    <property type="molecule type" value="Genomic_DNA"/>
</dbReference>
<reference evidence="3 4" key="1">
    <citation type="submission" date="2022-05" db="EMBL/GenBank/DDBJ databases">
        <authorList>
            <consortium name="Genoscope - CEA"/>
            <person name="William W."/>
        </authorList>
    </citation>
    <scope>NUCLEOTIDE SEQUENCE [LARGE SCALE GENOMIC DNA]</scope>
</reference>
<dbReference type="InterPro" id="IPR027417">
    <property type="entry name" value="P-loop_NTPase"/>
</dbReference>
<evidence type="ECO:0000259" key="2">
    <source>
        <dbReference type="PROSITE" id="PS50234"/>
    </source>
</evidence>
<dbReference type="SUPFAM" id="SSF53300">
    <property type="entry name" value="vWA-like"/>
    <property type="match status" value="1"/>
</dbReference>
<dbReference type="InterPro" id="IPR002035">
    <property type="entry name" value="VWF_A"/>
</dbReference>
<proteinExistence type="predicted"/>